<dbReference type="InterPro" id="IPR004380">
    <property type="entry name" value="Asp_race"/>
</dbReference>
<dbReference type="GO" id="GO:0047661">
    <property type="term" value="F:amino-acid racemase activity"/>
    <property type="evidence" value="ECO:0007669"/>
    <property type="project" value="InterPro"/>
</dbReference>
<keyword evidence="2" id="KW-0413">Isomerase</keyword>
<proteinExistence type="inferred from homology"/>
<dbReference type="SUPFAM" id="SSF53681">
    <property type="entry name" value="Aspartate/glutamate racemase"/>
    <property type="match status" value="2"/>
</dbReference>
<dbReference type="InterPro" id="IPR015942">
    <property type="entry name" value="Asp/Glu/hydantoin_racemase"/>
</dbReference>
<accession>A0A381Z9F2</accession>
<evidence type="ECO:0000313" key="3">
    <source>
        <dbReference type="EMBL" id="SVA85888.1"/>
    </source>
</evidence>
<dbReference type="EMBL" id="UINC01020458">
    <property type="protein sequence ID" value="SVA85888.1"/>
    <property type="molecule type" value="Genomic_DNA"/>
</dbReference>
<reference evidence="3" key="1">
    <citation type="submission" date="2018-05" db="EMBL/GenBank/DDBJ databases">
        <authorList>
            <person name="Lanie J.A."/>
            <person name="Ng W.-L."/>
            <person name="Kazmierczak K.M."/>
            <person name="Andrzejewski T.M."/>
            <person name="Davidsen T.M."/>
            <person name="Wayne K.J."/>
            <person name="Tettelin H."/>
            <person name="Glass J.I."/>
            <person name="Rusch D."/>
            <person name="Podicherti R."/>
            <person name="Tsui H.-C.T."/>
            <person name="Winkler M.E."/>
        </authorList>
    </citation>
    <scope>NUCLEOTIDE SEQUENCE</scope>
</reference>
<dbReference type="InterPro" id="IPR001920">
    <property type="entry name" value="Asp/Glu_race"/>
</dbReference>
<name>A0A381Z9F2_9ZZZZ</name>
<evidence type="ECO:0000256" key="2">
    <source>
        <dbReference type="ARBA" id="ARBA00023235"/>
    </source>
</evidence>
<comment type="similarity">
    <text evidence="1">Belongs to the aspartate/glutamate racemases family.</text>
</comment>
<dbReference type="NCBIfam" id="TIGR00035">
    <property type="entry name" value="asp_race"/>
    <property type="match status" value="1"/>
</dbReference>
<sequence length="249" mass="27042">MIGVVGGIGPYAGLDLFYKILNRTKAACDQEHLPISMLSVPHSIPDRTEFLLGNSKINPATTISKVICALYNQGSTVIGMPCNTAHAKPIFNEIIERIPKEVKLVHMINEVSKFIKNKYPSVYNVGILSTTGTFISLVYPNSLSQHGLNGIQVSEEIQENYISPAIYNKTHGIKAKSNPVTVQAKKDLHLGIEYLVSKGVEAIILGCTEIPLAIKDDQIKGVPLIDATGVLARALILKSSPEKLIEEIG</sequence>
<dbReference type="Gene3D" id="3.40.50.1860">
    <property type="match status" value="2"/>
</dbReference>
<dbReference type="AlphaFoldDB" id="A0A381Z9F2"/>
<evidence type="ECO:0000256" key="1">
    <source>
        <dbReference type="ARBA" id="ARBA00007847"/>
    </source>
</evidence>
<dbReference type="Pfam" id="PF01177">
    <property type="entry name" value="Asp_Glu_race"/>
    <property type="match status" value="1"/>
</dbReference>
<protein>
    <recommendedName>
        <fullName evidence="4">Aspartate racemase</fullName>
    </recommendedName>
</protein>
<organism evidence="3">
    <name type="scientific">marine metagenome</name>
    <dbReference type="NCBI Taxonomy" id="408172"/>
    <lineage>
        <taxon>unclassified sequences</taxon>
        <taxon>metagenomes</taxon>
        <taxon>ecological metagenomes</taxon>
    </lineage>
</organism>
<dbReference type="PANTHER" id="PTHR21198">
    <property type="entry name" value="GLUTAMATE RACEMASE"/>
    <property type="match status" value="1"/>
</dbReference>
<dbReference type="PANTHER" id="PTHR21198:SF7">
    <property type="entry name" value="ASPARTATE-GLUTAMATE RACEMASE FAMILY"/>
    <property type="match status" value="1"/>
</dbReference>
<gene>
    <name evidence="3" type="ORF">METZ01_LOCUS138742</name>
</gene>
<evidence type="ECO:0008006" key="4">
    <source>
        <dbReference type="Google" id="ProtNLM"/>
    </source>
</evidence>